<feature type="domain" description="Dystroglycan-type cadherin-like" evidence="4">
    <location>
        <begin position="2186"/>
        <end position="2281"/>
    </location>
</feature>
<comment type="caution">
    <text evidence="5">The sequence shown here is derived from an EMBL/GenBank/DDBJ whole genome shotgun (WGS) entry which is preliminary data.</text>
</comment>
<dbReference type="SMART" id="SM00736">
    <property type="entry name" value="CADG"/>
    <property type="match status" value="3"/>
</dbReference>
<dbReference type="Pfam" id="PF05345">
    <property type="entry name" value="He_PIG"/>
    <property type="match status" value="2"/>
</dbReference>
<evidence type="ECO:0000256" key="1">
    <source>
        <dbReference type="ARBA" id="ARBA00022574"/>
    </source>
</evidence>
<dbReference type="InterPro" id="IPR001680">
    <property type="entry name" value="WD40_rpt"/>
</dbReference>
<feature type="compositionally biased region" description="Low complexity" evidence="3">
    <location>
        <begin position="2648"/>
        <end position="2660"/>
    </location>
</feature>
<keyword evidence="1" id="KW-0853">WD repeat</keyword>
<gene>
    <name evidence="5" type="ORF">OI69_05755</name>
</gene>
<dbReference type="SUPFAM" id="SSF49313">
    <property type="entry name" value="Cadherin-like"/>
    <property type="match status" value="2"/>
</dbReference>
<feature type="region of interest" description="Disordered" evidence="3">
    <location>
        <begin position="2613"/>
        <end position="2660"/>
    </location>
</feature>
<dbReference type="InterPro" id="IPR015919">
    <property type="entry name" value="Cadherin-like_sf"/>
</dbReference>
<evidence type="ECO:0000256" key="3">
    <source>
        <dbReference type="SAM" id="MobiDB-lite"/>
    </source>
</evidence>
<dbReference type="Gene3D" id="2.130.10.10">
    <property type="entry name" value="YVTN repeat-like/Quinoprotein amine dehydrogenase"/>
    <property type="match status" value="6"/>
</dbReference>
<dbReference type="Pfam" id="PF10282">
    <property type="entry name" value="Lactonase"/>
    <property type="match status" value="2"/>
</dbReference>
<keyword evidence="6" id="KW-1185">Reference proteome</keyword>
<evidence type="ECO:0000313" key="6">
    <source>
        <dbReference type="Proteomes" id="UP000053038"/>
    </source>
</evidence>
<sequence length="2660" mass="276845">MTFSRSKSGSGLTRTPRQAWVLEPRMMFDAAAVTTAADVAAHVAATETAPGVDATPVKATVTITDTSDSFAAVDLFSNVSVSASNDGQELKDLTITVNRTGANQALVIDNTSITLEAFTGAKTTTGTGQYSYGVTVSGETTTITLSIASSEAFAPTDVARLIDGIAYKPLDNTVAGGDVSVTLKSLSDDGDTADLNIHSTVTIDSRINVAPVVTGDVLLEAESLAHGTDVAYSADGKQAYVAGADNTLTVFSVGTSGQLTQKQILSVENLGNVNDLVVSADGKSLYTLSGNGNLMQFSLEDGNLRYTATLSVGSGASGGLAIADDGSQVYADATGGYGRDVLVYQRNAETGELTRSESLRHRNSLITTVGDYVYIVHSGLNSTDNHGLTVYQRGSDGKLNSLGSILFAIKGQDLVNYSLAVSADKQSVYVANPNTNDISLYRIGANNELTLVNSFASNPVSSMVMNAQGTQLYVATTDGRVSIYAVSTTGVLTQTGQVAGSTSGTDITLSPDGRSLLVAGDGVSRYSTLLTQVRGTGVAIGAGLTLSDANFDALNAGNGNYGTLAVIVSRDGGASLKDVFSFNAANNLRLENGQVFQGERAIATFSQNAGTLTLTFLAGVNRAEANAVLHQVTYQNTDTVADGSIVTLSLRANDGRADSLPVALAVMMASNTAPQLVTSAITVPTYDTTSTSVKLFTNTQMSAGEAGQKILDITLNIGGLEQAANEFLVIDGTRINLTQSGSGETSSGYSYTYTLSDGSGTLTIHHATGMTVAAAQTLINDVTYLNDTVKATTGTRTVTLVSVRDDGGATGQNVDTATLNVTTTLTLAINNAPTIETDIAVNPNLYYSNGLLTGYSTHVSSMVLSDDGRTLLVIGTTSPNYGGDARVSLYQRDPATGALTLLQQLVPGTDDGNAENGTEVSGLVGRAAVFSADGSTVYLSADSTVLVFSKDADTGILSLTARVEGLSGSVLNMVRSDDGKSLYALTSGTLYHYTIGANGALGSATTFNQVDGTTPIGLSIDAKGTVYVMGNSGKITIYTTAAGGALSYAGQLARGDDGVTLTYTDSSGAQKAAGTLESNNELNHANSAFTVTDEGYIYVVTSNVGNRLTVLHYDSETNAVNRVEALKFTNPWGVTATSDGKTLYVGSNNGVVTVYAIASDGKLTQTGTITVGRPVTTLTVSDDGQSLYTGARFFNTGVIVSSALAHSSYFAGTISTPFMQGIQFSDVDMDELNSYQGMTFTISRSGSASADDVFSLLNVRGLSLQGSELLLNNAKIADVTIAEGTIAISITSPISKAVANQILQQVTYRNGATESPERVDLQISVRDSGGKSVDLTLALVLTNPPAEPTLITAGQQATVNVGAGSLPAAIDLFGDVYIALGKDNAALSELTLTVSRAGANEALVIDGTSIPLTATTSAGTTTHGHQYQVSVENGIATLRLSLHDGDNGATVVSTLIDGIHYQTVNDAVSEGAVTVTLTRLADANDNVALLDISAVVTVQDSRLIPHLGADAGSLDYVELFDLLDDNGNSRLIGIQGITVIGDNIYAVRAHSESVYNEATGVSDDVKYNTLYMLQRGEDGKLHLSNSVEITGVTDTTQIRASSDGSSLYVIGANGIALFNASDLSAIGTFGSDIGMVRDVLVNGNSVYVTTGDSLLVFKREGSTFTLSNTFTDAGDSGLQLDAANALTLSPDGKTLFVATSGGETVVSRFSVADDGVLTFRQSVAGTSASEDGYYASALDVSPDGKTLYVVDNNKLLHIFSVAEDGTLTASSTLTIGEQVTLVKQVLVSPDGKNVVVIGDLGKSDLSNTYGVILYSRAADGSLTPLQSVEGFGDLANYNGTALNEIRQAAFSEDGKQLYLTGTINYGTPEGVIVLDLQPANVTFTEEGSAVALLPGGTLSALANNQSSYQGATLVIERTGGTQASDQFGFLQDSGLSVKDNQIWQGDKAIANVATSTTGTLTLTFLAGVNQSEAQQVLRAISYSTTNNAPTLAGDHAAFQITFNDGKGRTATFTAEVALIDINDAAIVSTEPVSSSYASGGDAVHLFKNTTIDTVEVGQQIHRLEVHVSPVSAGDVLHVDGGTIALDQTIDYQVFVGESKIEYRVSVTEGVATVTLYVMRDGAGTAQLIDSLTYSHSGTDGSGSRSIGLKIFEEVDWLSAQPHNDEVAFSGEARVTFNAPENSAPVYNDNAGLNLGQLQASTAYHYTLPENLFTDADRDSLTWRVSGLPAGLSFDAATRTISGTPTAAGEFTMVLTANDGKAEATHSVQVTVDPAAPENSAPVYNDNAGLNLGQPQAGTAYHYALPDNLFTDADNESLTWRVSGLPGGLRFDAATRTISGTPTAAGEFTVVLTANDGKAEATHSVKVTVAQAPAPGPSDNRPAFAPMIPMWHGMGRPVDMGEREREQPLGAIVVDLSRPEAPPQPLSQPINPVVEPVRQRDADMARQSNAPWVLTPLMSPLLPTLESVDFSSRPDAAIRDNASVRSADSNLFLSVRGQAMALESAFSSVQGALQPDASGALVFSLPQRMFSVREGNATLTLQLANGRPLPSWVQFDARSGVVRITDASAVQVNQIQLALKAQAADGSSRIVPITLQTGQGGGAEMATDRGAMQRPSLPVENRNVEPLSPAGKTAFTEQLRQHQPEQDDLLAALSELSSQRA</sequence>
<dbReference type="EMBL" id="JSXC01000016">
    <property type="protein sequence ID" value="KHN53736.1"/>
    <property type="molecule type" value="Genomic_DNA"/>
</dbReference>
<dbReference type="GO" id="GO:0005509">
    <property type="term" value="F:calcium ion binding"/>
    <property type="evidence" value="ECO:0007669"/>
    <property type="project" value="InterPro"/>
</dbReference>
<dbReference type="InterPro" id="IPR015943">
    <property type="entry name" value="WD40/YVTN_repeat-like_dom_sf"/>
</dbReference>
<organism evidence="5 6">
    <name type="scientific">Pectobacterium fontis</name>
    <dbReference type="NCBI Taxonomy" id="2558042"/>
    <lineage>
        <taxon>Bacteria</taxon>
        <taxon>Pseudomonadati</taxon>
        <taxon>Pseudomonadota</taxon>
        <taxon>Gammaproteobacteria</taxon>
        <taxon>Enterobacterales</taxon>
        <taxon>Pectobacteriaceae</taxon>
        <taxon>Pectobacterium</taxon>
    </lineage>
</organism>
<dbReference type="OrthoDB" id="6091599at2"/>
<dbReference type="SMART" id="SM00320">
    <property type="entry name" value="WD40"/>
    <property type="match status" value="7"/>
</dbReference>
<accession>A0A7V8L733</accession>
<dbReference type="InterPro" id="IPR013783">
    <property type="entry name" value="Ig-like_fold"/>
</dbReference>
<evidence type="ECO:0000259" key="4">
    <source>
        <dbReference type="SMART" id="SM00736"/>
    </source>
</evidence>
<dbReference type="RefSeq" id="WP_039347201.1">
    <property type="nucleotide sequence ID" value="NZ_JSXC01000016.1"/>
</dbReference>
<dbReference type="InterPro" id="IPR011044">
    <property type="entry name" value="Quino_amine_DH_bsu"/>
</dbReference>
<dbReference type="SUPFAM" id="SSF82171">
    <property type="entry name" value="DPP6 N-terminal domain-like"/>
    <property type="match status" value="2"/>
</dbReference>
<dbReference type="PANTHER" id="PTHR44019:SF8">
    <property type="entry name" value="POC1 CENTRIOLAR PROTEIN HOMOLOG"/>
    <property type="match status" value="1"/>
</dbReference>
<dbReference type="GO" id="GO:0016020">
    <property type="term" value="C:membrane"/>
    <property type="evidence" value="ECO:0007669"/>
    <property type="project" value="InterPro"/>
</dbReference>
<feature type="domain" description="Dystroglycan-type cadherin-like" evidence="4">
    <location>
        <begin position="2500"/>
        <end position="2603"/>
    </location>
</feature>
<feature type="domain" description="Dystroglycan-type cadherin-like" evidence="4">
    <location>
        <begin position="2283"/>
        <end position="2375"/>
    </location>
</feature>
<dbReference type="PANTHER" id="PTHR44019">
    <property type="entry name" value="WD REPEAT-CONTAINING PROTEIN 55"/>
    <property type="match status" value="1"/>
</dbReference>
<keyword evidence="2" id="KW-0677">Repeat</keyword>
<reference evidence="5 6" key="1">
    <citation type="submission" date="2014-10" db="EMBL/GenBank/DDBJ databases">
        <title>Genome sequence of Pectobacterium carotovorum M022.</title>
        <authorList>
            <person name="Chan K.-G."/>
            <person name="Tan W.-S."/>
        </authorList>
    </citation>
    <scope>NUCLEOTIDE SEQUENCE [LARGE SCALE GENOMIC DNA]</scope>
    <source>
        <strain evidence="5 6">M022</strain>
    </source>
</reference>
<dbReference type="Gene3D" id="2.60.40.10">
    <property type="entry name" value="Immunoglobulins"/>
    <property type="match status" value="3"/>
</dbReference>
<dbReference type="InterPro" id="IPR006644">
    <property type="entry name" value="Cadg"/>
</dbReference>
<proteinExistence type="predicted"/>
<dbReference type="Proteomes" id="UP000053038">
    <property type="component" value="Unassembled WGS sequence"/>
</dbReference>
<dbReference type="InterPro" id="IPR019405">
    <property type="entry name" value="Lactonase_7-beta_prop"/>
</dbReference>
<dbReference type="InterPro" id="IPR050505">
    <property type="entry name" value="WDR55/POC1"/>
</dbReference>
<evidence type="ECO:0000256" key="2">
    <source>
        <dbReference type="ARBA" id="ARBA00022737"/>
    </source>
</evidence>
<evidence type="ECO:0000313" key="5">
    <source>
        <dbReference type="EMBL" id="KHN53736.1"/>
    </source>
</evidence>
<protein>
    <recommendedName>
        <fullName evidence="4">Dystroglycan-type cadherin-like domain-containing protein</fullName>
    </recommendedName>
</protein>
<name>A0A7V8L733_9GAMM</name>
<dbReference type="SUPFAM" id="SSF50969">
    <property type="entry name" value="YVTN repeat-like/Quinoprotein amine dehydrogenase"/>
    <property type="match status" value="1"/>
</dbReference>